<keyword evidence="2" id="KW-1185">Reference proteome</keyword>
<dbReference type="InterPro" id="IPR036977">
    <property type="entry name" value="DNA_primase_Znf_CHC2"/>
</dbReference>
<evidence type="ECO:0008006" key="3">
    <source>
        <dbReference type="Google" id="ProtNLM"/>
    </source>
</evidence>
<dbReference type="Proteomes" id="UP000825179">
    <property type="component" value="Chromosome"/>
</dbReference>
<accession>A0A8X8I917</accession>
<protein>
    <recommendedName>
        <fullName evidence="3">Zinc finger CHC2-type domain-containing protein</fullName>
    </recommendedName>
</protein>
<dbReference type="GO" id="GO:0008270">
    <property type="term" value="F:zinc ion binding"/>
    <property type="evidence" value="ECO:0007669"/>
    <property type="project" value="InterPro"/>
</dbReference>
<reference evidence="1 2" key="1">
    <citation type="journal article" date="2020" name="Extremophiles">
        <title>Genomic analysis of Caldalkalibacillus thermarum TA2.A1 reveals aerobic alkaliphilic metabolism and evolutionary hallmarks linking alkaliphilic bacteria and plant life.</title>
        <authorList>
            <person name="de Jong S.I."/>
            <person name="van den Broek M.A."/>
            <person name="Merkel A.Y."/>
            <person name="de la Torre Cortes P."/>
            <person name="Kalamorz F."/>
            <person name="Cook G.M."/>
            <person name="van Loosdrecht M.C.M."/>
            <person name="McMillan D.G.G."/>
        </authorList>
    </citation>
    <scope>NUCLEOTIDE SEQUENCE [LARGE SCALE GENOMIC DNA]</scope>
    <source>
        <strain evidence="1 2">TA2.A1</strain>
    </source>
</reference>
<proteinExistence type="predicted"/>
<dbReference type="SUPFAM" id="SSF57783">
    <property type="entry name" value="Zinc beta-ribbon"/>
    <property type="match status" value="1"/>
</dbReference>
<evidence type="ECO:0000313" key="1">
    <source>
        <dbReference type="EMBL" id="QZT33677.1"/>
    </source>
</evidence>
<dbReference type="Gene3D" id="3.90.580.10">
    <property type="entry name" value="Zinc finger, CHC2-type domain"/>
    <property type="match status" value="1"/>
</dbReference>
<dbReference type="EMBL" id="CP082237">
    <property type="protein sequence ID" value="QZT33677.1"/>
    <property type="molecule type" value="Genomic_DNA"/>
</dbReference>
<dbReference type="RefSeq" id="WP_222822751.1">
    <property type="nucleotide sequence ID" value="NZ_CP082237.1"/>
</dbReference>
<sequence length="224" mass="26563">MLPDIMPVAEQHGLVINERTRGKREVLAKCPFCQEDAKPGKEKKFYLSLNTEDQVFKCWFCGEAGGVFRFISLLEDVPESEVIERYRFKRGKYKPHPAERLTLHQLKLIDVNFKPHWAELRKYDKQLYFKVRQEVWERWKSFLFVERRSAFQQLYMAIETGTYSRFVANVKQREREIGVPLLEPVLDVFSREQWPTWVEEALELPREILKGGKEMCSNGLLFGI</sequence>
<evidence type="ECO:0000313" key="2">
    <source>
        <dbReference type="Proteomes" id="UP000825179"/>
    </source>
</evidence>
<organism evidence="1 2">
    <name type="scientific">Caldalkalibacillus thermarum (strain TA2.A1)</name>
    <dbReference type="NCBI Taxonomy" id="986075"/>
    <lineage>
        <taxon>Bacteria</taxon>
        <taxon>Bacillati</taxon>
        <taxon>Bacillota</taxon>
        <taxon>Bacilli</taxon>
        <taxon>Bacillales</taxon>
        <taxon>Bacillaceae</taxon>
        <taxon>Caldalkalibacillus</taxon>
    </lineage>
</organism>
<dbReference type="GO" id="GO:0006260">
    <property type="term" value="P:DNA replication"/>
    <property type="evidence" value="ECO:0007669"/>
    <property type="project" value="InterPro"/>
</dbReference>
<gene>
    <name evidence="1" type="ORF">HUR95_15855</name>
</gene>
<dbReference type="AlphaFoldDB" id="A0A8X8I917"/>
<name>A0A8X8I917_CALTT</name>
<dbReference type="KEGG" id="cthu:HUR95_15855"/>
<dbReference type="GO" id="GO:0003677">
    <property type="term" value="F:DNA binding"/>
    <property type="evidence" value="ECO:0007669"/>
    <property type="project" value="InterPro"/>
</dbReference>